<evidence type="ECO:0000313" key="2">
    <source>
        <dbReference type="Proteomes" id="UP000828390"/>
    </source>
</evidence>
<reference evidence="1" key="2">
    <citation type="submission" date="2020-11" db="EMBL/GenBank/DDBJ databases">
        <authorList>
            <person name="McCartney M.A."/>
            <person name="Auch B."/>
            <person name="Kono T."/>
            <person name="Mallez S."/>
            <person name="Becker A."/>
            <person name="Gohl D.M."/>
            <person name="Silverstein K.A.T."/>
            <person name="Koren S."/>
            <person name="Bechman K.B."/>
            <person name="Herman A."/>
            <person name="Abrahante J.E."/>
            <person name="Garbe J."/>
        </authorList>
    </citation>
    <scope>NUCLEOTIDE SEQUENCE</scope>
    <source>
        <strain evidence="1">Duluth1</strain>
        <tissue evidence="1">Whole animal</tissue>
    </source>
</reference>
<evidence type="ECO:0000313" key="1">
    <source>
        <dbReference type="EMBL" id="KAH3864965.1"/>
    </source>
</evidence>
<reference evidence="1" key="1">
    <citation type="journal article" date="2019" name="bioRxiv">
        <title>The Genome of the Zebra Mussel, Dreissena polymorpha: A Resource for Invasive Species Research.</title>
        <authorList>
            <person name="McCartney M.A."/>
            <person name="Auch B."/>
            <person name="Kono T."/>
            <person name="Mallez S."/>
            <person name="Zhang Y."/>
            <person name="Obille A."/>
            <person name="Becker A."/>
            <person name="Abrahante J.E."/>
            <person name="Garbe J."/>
            <person name="Badalamenti J.P."/>
            <person name="Herman A."/>
            <person name="Mangelson H."/>
            <person name="Liachko I."/>
            <person name="Sullivan S."/>
            <person name="Sone E.D."/>
            <person name="Koren S."/>
            <person name="Silverstein K.A.T."/>
            <person name="Beckman K.B."/>
            <person name="Gohl D.M."/>
        </authorList>
    </citation>
    <scope>NUCLEOTIDE SEQUENCE</scope>
    <source>
        <strain evidence="1">Duluth1</strain>
        <tissue evidence="1">Whole animal</tissue>
    </source>
</reference>
<dbReference type="AlphaFoldDB" id="A0A9D4LTX1"/>
<sequence>MATIPIARFSRLWTRSSIKYKLLKSLVISAYCTASITECVTRTHNAGYIHSKIALHLLHRAKDQRVRPEQHQSLYKVVVQGTIWEGHRRSNKKKSWIDKVKEWTSLPMGEQPPETYNKAYWPDLCFVISHQRPDRSKKDDDDMLYVLSST</sequence>
<accession>A0A9D4LTX1</accession>
<comment type="caution">
    <text evidence="1">The sequence shown here is derived from an EMBL/GenBank/DDBJ whole genome shotgun (WGS) entry which is preliminary data.</text>
</comment>
<proteinExistence type="predicted"/>
<dbReference type="EMBL" id="JAIWYP010000002">
    <property type="protein sequence ID" value="KAH3864965.1"/>
    <property type="molecule type" value="Genomic_DNA"/>
</dbReference>
<protein>
    <submittedName>
        <fullName evidence="1">Uncharacterized protein</fullName>
    </submittedName>
</protein>
<dbReference type="Proteomes" id="UP000828390">
    <property type="component" value="Unassembled WGS sequence"/>
</dbReference>
<name>A0A9D4LTX1_DREPO</name>
<gene>
    <name evidence="1" type="ORF">DPMN_027998</name>
</gene>
<organism evidence="1 2">
    <name type="scientific">Dreissena polymorpha</name>
    <name type="common">Zebra mussel</name>
    <name type="synonym">Mytilus polymorpha</name>
    <dbReference type="NCBI Taxonomy" id="45954"/>
    <lineage>
        <taxon>Eukaryota</taxon>
        <taxon>Metazoa</taxon>
        <taxon>Spiralia</taxon>
        <taxon>Lophotrochozoa</taxon>
        <taxon>Mollusca</taxon>
        <taxon>Bivalvia</taxon>
        <taxon>Autobranchia</taxon>
        <taxon>Heteroconchia</taxon>
        <taxon>Euheterodonta</taxon>
        <taxon>Imparidentia</taxon>
        <taxon>Neoheterodontei</taxon>
        <taxon>Myida</taxon>
        <taxon>Dreissenoidea</taxon>
        <taxon>Dreissenidae</taxon>
        <taxon>Dreissena</taxon>
    </lineage>
</organism>
<keyword evidence="2" id="KW-1185">Reference proteome</keyword>